<gene>
    <name evidence="2" type="ORF">D5281_13300</name>
</gene>
<evidence type="ECO:0000259" key="1">
    <source>
        <dbReference type="PROSITE" id="PS51737"/>
    </source>
</evidence>
<dbReference type="RefSeq" id="WP_160560620.1">
    <property type="nucleotide sequence ID" value="NZ_QZDT01000021.1"/>
</dbReference>
<protein>
    <recommendedName>
        <fullName evidence="1">Recombinase domain-containing protein</fullName>
    </recommendedName>
</protein>
<dbReference type="InterPro" id="IPR025827">
    <property type="entry name" value="Zn_ribbon_recom_dom"/>
</dbReference>
<dbReference type="InterPro" id="IPR036162">
    <property type="entry name" value="Resolvase-like_N_sf"/>
</dbReference>
<dbReference type="GO" id="GO:0003677">
    <property type="term" value="F:DNA binding"/>
    <property type="evidence" value="ECO:0007669"/>
    <property type="project" value="InterPro"/>
</dbReference>
<sequence>MARTSRKRGNDAGEPNTPAMEAGLYVRLSNEDNGGKSVDGIDNQLAFLLEFVNQLENVKTVETYMDNGQTGTDFERPGWARMMGDAKKGRINCIIVKDLSRFARNYLEAGDYLEKIFPFLGIRFIAVSDRFDSAGEIFPPKALITEFKNLANDYYSKDISKKIMSAFRVKKEQGLFIGAKAPYGYILDKNHYVIDEFAADIVKRIFKMKLEETSAYKIAGILNREGIPSPSRYAGEQGVKKYKDCSHILWRQEAVSRILYNRAYIGDLVMGKYDRSIYSKEKQGKKEETAWEIIENAHPAIIAREDFQEVQKIREKNRKVWKDRQGGPGYGNVLKGILVCGICHHEMWRNKDVRNGKTQYYFFCGYAYGHSQAKCNTSSMIDYKIFDLVLKQIKLQIELAVETDSVLERMKKSDSQVAVYRMKKKETEQARDELQRYTYLKTSIYEDLKQGILTKNEYLAAKERYTRKSSELETEWNSKQAELDNFAQCMSGANRWLKAFLKFKDAKELTRDMAVNLLEKVEIYENKRIHIRFRFRNEYECLTSMLQNSSKVMGRKNSKEHALRYQTLRILLADPVRGER</sequence>
<dbReference type="EMBL" id="QZDT01000021">
    <property type="protein sequence ID" value="NBJ93545.1"/>
    <property type="molecule type" value="Genomic_DNA"/>
</dbReference>
<dbReference type="InterPro" id="IPR006119">
    <property type="entry name" value="Resolv_N"/>
</dbReference>
<dbReference type="InterPro" id="IPR050639">
    <property type="entry name" value="SSR_resolvase"/>
</dbReference>
<organism evidence="2 3">
    <name type="scientific">Parablautia muri</name>
    <dbReference type="NCBI Taxonomy" id="2320879"/>
    <lineage>
        <taxon>Bacteria</taxon>
        <taxon>Bacillati</taxon>
        <taxon>Bacillota</taxon>
        <taxon>Clostridia</taxon>
        <taxon>Lachnospirales</taxon>
        <taxon>Lachnospiraceae</taxon>
        <taxon>Parablautia</taxon>
    </lineage>
</organism>
<proteinExistence type="predicted"/>
<feature type="domain" description="Recombinase" evidence="1">
    <location>
        <begin position="182"/>
        <end position="320"/>
    </location>
</feature>
<dbReference type="PANTHER" id="PTHR30461">
    <property type="entry name" value="DNA-INVERTASE FROM LAMBDOID PROPHAGE"/>
    <property type="match status" value="1"/>
</dbReference>
<keyword evidence="3" id="KW-1185">Reference proteome</keyword>
<dbReference type="PANTHER" id="PTHR30461:SF23">
    <property type="entry name" value="DNA RECOMBINASE-RELATED"/>
    <property type="match status" value="1"/>
</dbReference>
<comment type="caution">
    <text evidence="2">The sequence shown here is derived from an EMBL/GenBank/DDBJ whole genome shotgun (WGS) entry which is preliminary data.</text>
</comment>
<accession>A0A9X5BGP7</accession>
<dbReference type="Pfam" id="PF07508">
    <property type="entry name" value="Recombinase"/>
    <property type="match status" value="1"/>
</dbReference>
<dbReference type="GO" id="GO:0000150">
    <property type="term" value="F:DNA strand exchange activity"/>
    <property type="evidence" value="ECO:0007669"/>
    <property type="project" value="InterPro"/>
</dbReference>
<evidence type="ECO:0000313" key="3">
    <source>
        <dbReference type="Proteomes" id="UP001154420"/>
    </source>
</evidence>
<dbReference type="Gene3D" id="3.90.1750.20">
    <property type="entry name" value="Putative Large Serine Recombinase, Chain B, Domain 2"/>
    <property type="match status" value="1"/>
</dbReference>
<dbReference type="Pfam" id="PF00239">
    <property type="entry name" value="Resolvase"/>
    <property type="match status" value="1"/>
</dbReference>
<dbReference type="Pfam" id="PF13408">
    <property type="entry name" value="Zn_ribbon_recom"/>
    <property type="match status" value="1"/>
</dbReference>
<dbReference type="SUPFAM" id="SSF53041">
    <property type="entry name" value="Resolvase-like"/>
    <property type="match status" value="1"/>
</dbReference>
<dbReference type="OrthoDB" id="9784557at2"/>
<dbReference type="Proteomes" id="UP001154420">
    <property type="component" value="Unassembled WGS sequence"/>
</dbReference>
<evidence type="ECO:0000313" key="2">
    <source>
        <dbReference type="EMBL" id="NBJ93545.1"/>
    </source>
</evidence>
<dbReference type="SMART" id="SM00857">
    <property type="entry name" value="Resolvase"/>
    <property type="match status" value="1"/>
</dbReference>
<dbReference type="InterPro" id="IPR011109">
    <property type="entry name" value="DNA_bind_recombinase_dom"/>
</dbReference>
<reference evidence="2" key="1">
    <citation type="submission" date="2018-09" db="EMBL/GenBank/DDBJ databases">
        <title>Murine metabolic-syndrome-specific gut microbial biobank.</title>
        <authorList>
            <person name="Liu C."/>
        </authorList>
    </citation>
    <scope>NUCLEOTIDE SEQUENCE</scope>
    <source>
        <strain evidence="2">D42-62</strain>
    </source>
</reference>
<name>A0A9X5BGP7_9FIRM</name>
<dbReference type="PROSITE" id="PS51737">
    <property type="entry name" value="RECOMBINASE_DNA_BIND"/>
    <property type="match status" value="1"/>
</dbReference>
<dbReference type="Gene3D" id="3.40.50.1390">
    <property type="entry name" value="Resolvase, N-terminal catalytic domain"/>
    <property type="match status" value="1"/>
</dbReference>
<dbReference type="AlphaFoldDB" id="A0A9X5BGP7"/>
<dbReference type="InterPro" id="IPR038109">
    <property type="entry name" value="DNA_bind_recomb_sf"/>
</dbReference>